<dbReference type="SUPFAM" id="SSF50156">
    <property type="entry name" value="PDZ domain-like"/>
    <property type="match status" value="1"/>
</dbReference>
<dbReference type="RefSeq" id="WP_111599626.1">
    <property type="nucleotide sequence ID" value="NZ_QLLL01000008.1"/>
</dbReference>
<dbReference type="GO" id="GO:0030288">
    <property type="term" value="C:outer membrane-bounded periplasmic space"/>
    <property type="evidence" value="ECO:0007669"/>
    <property type="project" value="TreeGrafter"/>
</dbReference>
<keyword evidence="8" id="KW-1185">Reference proteome</keyword>
<keyword evidence="2 5" id="KW-0645">Protease</keyword>
<dbReference type="Pfam" id="PF03572">
    <property type="entry name" value="Peptidase_S41"/>
    <property type="match status" value="1"/>
</dbReference>
<dbReference type="SMART" id="SM00245">
    <property type="entry name" value="TSPc"/>
    <property type="match status" value="1"/>
</dbReference>
<proteinExistence type="inferred from homology"/>
<dbReference type="AlphaFoldDB" id="A0A327QAQ5"/>
<dbReference type="SUPFAM" id="SSF52096">
    <property type="entry name" value="ClpP/crotonase"/>
    <property type="match status" value="1"/>
</dbReference>
<organism evidence="7 8">
    <name type="scientific">Chitinophaga skermanii</name>
    <dbReference type="NCBI Taxonomy" id="331697"/>
    <lineage>
        <taxon>Bacteria</taxon>
        <taxon>Pseudomonadati</taxon>
        <taxon>Bacteroidota</taxon>
        <taxon>Chitinophagia</taxon>
        <taxon>Chitinophagales</taxon>
        <taxon>Chitinophagaceae</taxon>
        <taxon>Chitinophaga</taxon>
    </lineage>
</organism>
<dbReference type="Gene3D" id="2.30.42.10">
    <property type="match status" value="1"/>
</dbReference>
<dbReference type="InterPro" id="IPR020992">
    <property type="entry name" value="Tail_Prtase_C"/>
</dbReference>
<dbReference type="PROSITE" id="PS50106">
    <property type="entry name" value="PDZ"/>
    <property type="match status" value="1"/>
</dbReference>
<feature type="domain" description="PDZ" evidence="6">
    <location>
        <begin position="250"/>
        <end position="326"/>
    </location>
</feature>
<evidence type="ECO:0000256" key="2">
    <source>
        <dbReference type="ARBA" id="ARBA00022670"/>
    </source>
</evidence>
<dbReference type="Pfam" id="PF11818">
    <property type="entry name" value="DUF3340"/>
    <property type="match status" value="1"/>
</dbReference>
<evidence type="ECO:0000313" key="8">
    <source>
        <dbReference type="Proteomes" id="UP000249547"/>
    </source>
</evidence>
<dbReference type="PANTHER" id="PTHR32060">
    <property type="entry name" value="TAIL-SPECIFIC PROTEASE"/>
    <property type="match status" value="1"/>
</dbReference>
<dbReference type="Pfam" id="PF17804">
    <property type="entry name" value="TSP_NTD"/>
    <property type="match status" value="1"/>
</dbReference>
<evidence type="ECO:0000256" key="3">
    <source>
        <dbReference type="ARBA" id="ARBA00022801"/>
    </source>
</evidence>
<dbReference type="InterPro" id="IPR004447">
    <property type="entry name" value="Peptidase_S41A"/>
</dbReference>
<dbReference type="GO" id="GO:0008236">
    <property type="term" value="F:serine-type peptidase activity"/>
    <property type="evidence" value="ECO:0007669"/>
    <property type="project" value="UniProtKB-KW"/>
</dbReference>
<dbReference type="InterPro" id="IPR029045">
    <property type="entry name" value="ClpP/crotonase-like_dom_sf"/>
</dbReference>
<reference evidence="7 8" key="1">
    <citation type="submission" date="2018-06" db="EMBL/GenBank/DDBJ databases">
        <title>Genomic Encyclopedia of Archaeal and Bacterial Type Strains, Phase II (KMG-II): from individual species to whole genera.</title>
        <authorList>
            <person name="Goeker M."/>
        </authorList>
    </citation>
    <scope>NUCLEOTIDE SEQUENCE [LARGE SCALE GENOMIC DNA]</scope>
    <source>
        <strain evidence="7 8">DSM 23857</strain>
    </source>
</reference>
<dbReference type="EMBL" id="QLLL01000008">
    <property type="protein sequence ID" value="RAJ00293.1"/>
    <property type="molecule type" value="Genomic_DNA"/>
</dbReference>
<dbReference type="Gene3D" id="3.90.226.10">
    <property type="entry name" value="2-enoyl-CoA Hydratase, Chain A, domain 1"/>
    <property type="match status" value="1"/>
</dbReference>
<evidence type="ECO:0000256" key="5">
    <source>
        <dbReference type="RuleBase" id="RU004404"/>
    </source>
</evidence>
<accession>A0A327QAQ5</accession>
<dbReference type="NCBIfam" id="TIGR00225">
    <property type="entry name" value="prc"/>
    <property type="match status" value="1"/>
</dbReference>
<dbReference type="CDD" id="cd07560">
    <property type="entry name" value="Peptidase_S41_CPP"/>
    <property type="match status" value="1"/>
</dbReference>
<keyword evidence="4 5" id="KW-0720">Serine protease</keyword>
<dbReference type="InterPro" id="IPR036034">
    <property type="entry name" value="PDZ_sf"/>
</dbReference>
<comment type="similarity">
    <text evidence="1 5">Belongs to the peptidase S41A family.</text>
</comment>
<dbReference type="Proteomes" id="UP000249547">
    <property type="component" value="Unassembled WGS sequence"/>
</dbReference>
<evidence type="ECO:0000313" key="7">
    <source>
        <dbReference type="EMBL" id="RAJ00293.1"/>
    </source>
</evidence>
<sequence>MRMKLKAIIPILLLTVSVGVFAFSRFGYKIDPPGRYEAIIQLVGTILKEGHYQPKPIDDAFSQAVAKKYLKILDVEKKFFLQSDIEKINAVDKHIDNELLDAAPLEFFATTNEIIKKRIAEAGALYPEILAKPFDFNTNEKITLDVDAINFPKDEADRKEAWRKMLKYRTLEKLTELQDIQEKSKGKADFKAKSDKELEAEAREKVLKVYDRYFDRLKNKMNDDERFSMFVNAITTTMDPHTDYMPPADKRYFQEQMAGKFYGIGAQLKEEDGRIKIVSIVTGSPSWKQGQLKADDVILKVAQGDKEPVDITGFASEDAVKLIRGAQGTEVRLTVKSTDGTVKTVAIIRDEIVLDETFAKSAIINGSHKIGYIYLPEFYADFNDRNGASCAEDIEKEIKKLKAENVDGIILDLRFNSGGSLPDVVKMAGLFVPEGPVVQVRARGNDVQVLRDRDKNVQYDGPLAIMVNEYSASASEILAAALQDYKRAVIIGSNTFGKGSVQRILELDNFVKGDFGGSLGGLKLTVQKFYRINGGSTQLKGVAPDVTLPDPYYETGERKDPDALKWDEIPKAGYTTWNDPVDVNTLRKNSEKRMANNESFKIINDNISMLKKLDEQKTYPLNITAFKAEQKSNTAALKKYDNANDKVNPLNMNALKVDLDRIAGDSSKLARSKEWVNLRTKDPYLNEAVNVMNDLIGISLPKMKSNNLMSTKN</sequence>
<dbReference type="CDD" id="cd06782">
    <property type="entry name" value="cpPDZ_CPP-like"/>
    <property type="match status" value="1"/>
</dbReference>
<dbReference type="GO" id="GO:0004175">
    <property type="term" value="F:endopeptidase activity"/>
    <property type="evidence" value="ECO:0007669"/>
    <property type="project" value="TreeGrafter"/>
</dbReference>
<dbReference type="SMART" id="SM00228">
    <property type="entry name" value="PDZ"/>
    <property type="match status" value="1"/>
</dbReference>
<comment type="caution">
    <text evidence="7">The sequence shown here is derived from an EMBL/GenBank/DDBJ whole genome shotgun (WGS) entry which is preliminary data.</text>
</comment>
<dbReference type="Pfam" id="PF00595">
    <property type="entry name" value="PDZ"/>
    <property type="match status" value="1"/>
</dbReference>
<keyword evidence="3 5" id="KW-0378">Hydrolase</keyword>
<evidence type="ECO:0000256" key="1">
    <source>
        <dbReference type="ARBA" id="ARBA00009179"/>
    </source>
</evidence>
<dbReference type="PANTHER" id="PTHR32060:SF22">
    <property type="entry name" value="CARBOXYL-TERMINAL-PROCESSING PEPTIDASE 3, CHLOROPLASTIC"/>
    <property type="match status" value="1"/>
</dbReference>
<dbReference type="GO" id="GO:0007165">
    <property type="term" value="P:signal transduction"/>
    <property type="evidence" value="ECO:0007669"/>
    <property type="project" value="TreeGrafter"/>
</dbReference>
<evidence type="ECO:0000256" key="4">
    <source>
        <dbReference type="ARBA" id="ARBA00022825"/>
    </source>
</evidence>
<dbReference type="OrthoDB" id="9812068at2"/>
<dbReference type="GO" id="GO:0006508">
    <property type="term" value="P:proteolysis"/>
    <property type="evidence" value="ECO:0007669"/>
    <property type="project" value="UniProtKB-KW"/>
</dbReference>
<dbReference type="InterPro" id="IPR040573">
    <property type="entry name" value="TSP_N"/>
</dbReference>
<dbReference type="InterPro" id="IPR005151">
    <property type="entry name" value="Tail-specific_protease"/>
</dbReference>
<protein>
    <submittedName>
        <fullName evidence="7">Carboxyl-terminal processing protease</fullName>
    </submittedName>
</protein>
<gene>
    <name evidence="7" type="ORF">LX64_03995</name>
</gene>
<name>A0A327QAQ5_9BACT</name>
<dbReference type="InterPro" id="IPR001478">
    <property type="entry name" value="PDZ"/>
</dbReference>
<evidence type="ECO:0000259" key="6">
    <source>
        <dbReference type="PROSITE" id="PS50106"/>
    </source>
</evidence>